<dbReference type="AlphaFoldDB" id="A0A7M3S9Y5"/>
<comment type="similarity">
    <text evidence="1">Belongs to the Mu gp47/PBSX XkdT family.</text>
</comment>
<sequence length="349" mass="38044">MFENFTFDFLMQRMLQRVQSFDSAIDTSEGSVIYNSLAACAWELAENYIDMDTILNMAFADTAPRDELIRIVQEYGLEPKPATKAILKGEFNIDIPLMSRFSLGALSYISIEKISTGTYKMECEIAGAEANTNLGPLTSIEFIEGLETASLTELLIPGLDEEGTEAFRERFRNYMKNPSQDGNLTQYEQWANEYPGVGRSKIFPLWNGGNTVKVAITNTDYLPAGSTLISEFQEYIDPGIEGKGNGAAPIGSKVTVTGGTQKNISVSGNVILAEGYTSTEGVYEAIKEYLASITFLKNSVSYMRLGSTILDCPSIADTNNLVINGGVVDIVLNGDEIPVLTSLNLVVTG</sequence>
<proteinExistence type="inferred from homology"/>
<evidence type="ECO:0000256" key="1">
    <source>
        <dbReference type="ARBA" id="ARBA00038087"/>
    </source>
</evidence>
<reference evidence="4 5" key="2">
    <citation type="submission" date="2020-08" db="EMBL/GenBank/DDBJ databases">
        <authorList>
            <person name="Ueki A."/>
            <person name="Tonouchi A."/>
        </authorList>
    </citation>
    <scope>NUCLEOTIDE SEQUENCE [LARGE SCALE GENOMIC DNA]</scope>
    <source>
        <strain evidence="4 5">CTTW</strain>
    </source>
</reference>
<dbReference type="PANTHER" id="PTHR37829:SF3">
    <property type="entry name" value="PROTEIN JAYE-RELATED"/>
    <property type="match status" value="1"/>
</dbReference>
<keyword evidence="5" id="KW-1185">Reference proteome</keyword>
<dbReference type="RefSeq" id="WP_185256970.1">
    <property type="nucleotide sequence ID" value="NZ_AP023368.1"/>
</dbReference>
<dbReference type="Proteomes" id="UP000515703">
    <property type="component" value="Chromosome"/>
</dbReference>
<dbReference type="PANTHER" id="PTHR37829">
    <property type="entry name" value="PHAGE-LIKE ELEMENT PBSX PROTEIN XKDT"/>
    <property type="match status" value="1"/>
</dbReference>
<dbReference type="Pfam" id="PF26079">
    <property type="entry name" value="Baseplate_J_C"/>
    <property type="match status" value="1"/>
</dbReference>
<protein>
    <submittedName>
        <fullName evidence="4">Baseplate assembly protein</fullName>
    </submittedName>
</protein>
<dbReference type="InterPro" id="IPR058531">
    <property type="entry name" value="Baseplate_J_M"/>
</dbReference>
<feature type="domain" description="Baseplate J-like C-terminal" evidence="3">
    <location>
        <begin position="264"/>
        <end position="344"/>
    </location>
</feature>
<gene>
    <name evidence="4" type="ORF">bsdcttw_44430</name>
</gene>
<dbReference type="InterPro" id="IPR058530">
    <property type="entry name" value="Baseplate_J-like_C"/>
</dbReference>
<name>A0A7M3S9Y5_9FIRM</name>
<reference evidence="4 5" key="1">
    <citation type="submission" date="2020-08" db="EMBL/GenBank/DDBJ databases">
        <title>Draft genome sequencing of an Anaerocolumna strain isolated from anoxic soil subjected to BSD treatment.</title>
        <authorList>
            <person name="Uek A."/>
            <person name="Tonouchi A."/>
        </authorList>
    </citation>
    <scope>NUCLEOTIDE SEQUENCE [LARGE SCALE GENOMIC DNA]</scope>
    <source>
        <strain evidence="4 5">CTTW</strain>
    </source>
</reference>
<dbReference type="EMBL" id="AP023368">
    <property type="protein sequence ID" value="BCK01403.1"/>
    <property type="molecule type" value="Genomic_DNA"/>
</dbReference>
<evidence type="ECO:0000313" key="5">
    <source>
        <dbReference type="Proteomes" id="UP000515703"/>
    </source>
</evidence>
<dbReference type="InterPro" id="IPR052399">
    <property type="entry name" value="Phage_Baseplate_Assmbl_Protein"/>
</dbReference>
<accession>A0A7M3S9Y5</accession>
<organism evidence="4 5">
    <name type="scientific">Anaerocolumna chitinilytica</name>
    <dbReference type="NCBI Taxonomy" id="1727145"/>
    <lineage>
        <taxon>Bacteria</taxon>
        <taxon>Bacillati</taxon>
        <taxon>Bacillota</taxon>
        <taxon>Clostridia</taxon>
        <taxon>Lachnospirales</taxon>
        <taxon>Lachnospiraceae</taxon>
        <taxon>Anaerocolumna</taxon>
    </lineage>
</organism>
<dbReference type="Pfam" id="PF26078">
    <property type="entry name" value="Baseplate_J_M"/>
    <property type="match status" value="1"/>
</dbReference>
<feature type="domain" description="Baseplate J-like central" evidence="2">
    <location>
        <begin position="181"/>
        <end position="257"/>
    </location>
</feature>
<dbReference type="KEGG" id="acht:bsdcttw_44430"/>
<evidence type="ECO:0000259" key="2">
    <source>
        <dbReference type="Pfam" id="PF26078"/>
    </source>
</evidence>
<evidence type="ECO:0000313" key="4">
    <source>
        <dbReference type="EMBL" id="BCK01403.1"/>
    </source>
</evidence>
<evidence type="ECO:0000259" key="3">
    <source>
        <dbReference type="Pfam" id="PF26079"/>
    </source>
</evidence>